<keyword evidence="5" id="KW-1185">Reference proteome</keyword>
<dbReference type="GO" id="GO:0046938">
    <property type="term" value="P:phytochelatin biosynthetic process"/>
    <property type="evidence" value="ECO:0007669"/>
    <property type="project" value="InterPro"/>
</dbReference>
<dbReference type="GO" id="GO:0046872">
    <property type="term" value="F:metal ion binding"/>
    <property type="evidence" value="ECO:0007669"/>
    <property type="project" value="InterPro"/>
</dbReference>
<keyword evidence="2" id="KW-0104">Cadmium</keyword>
<evidence type="ECO:0000256" key="2">
    <source>
        <dbReference type="ARBA" id="ARBA00022539"/>
    </source>
</evidence>
<evidence type="ECO:0000313" key="5">
    <source>
        <dbReference type="Proteomes" id="UP001210925"/>
    </source>
</evidence>
<dbReference type="Pfam" id="PF05023">
    <property type="entry name" value="Phytochelatin"/>
    <property type="match status" value="1"/>
</dbReference>
<accession>A0AAD5Y8W9</accession>
<evidence type="ECO:0000313" key="4">
    <source>
        <dbReference type="EMBL" id="KAJ3258295.1"/>
    </source>
</evidence>
<reference evidence="4" key="1">
    <citation type="submission" date="2020-05" db="EMBL/GenBank/DDBJ databases">
        <title>Phylogenomic resolution of chytrid fungi.</title>
        <authorList>
            <person name="Stajich J.E."/>
            <person name="Amses K."/>
            <person name="Simmons R."/>
            <person name="Seto K."/>
            <person name="Myers J."/>
            <person name="Bonds A."/>
            <person name="Quandt C.A."/>
            <person name="Barry K."/>
            <person name="Liu P."/>
            <person name="Grigoriev I."/>
            <person name="Longcore J.E."/>
            <person name="James T.Y."/>
        </authorList>
    </citation>
    <scope>NUCLEOTIDE SEQUENCE</scope>
    <source>
        <strain evidence="4">PLAUS21</strain>
    </source>
</reference>
<sequence>MDIVGLIGLLPVILIKWTALSSIIVKGIRRSIKKEPTYTDKQILDEIWKKPVGQMYIHADLEYQLMEGYCAPSTARNIIKSIGNFDLPELVKGPQNITKIAPTIDEYTNGKTSTKVVFGSEGYTQFMKHIRLANDVNYRIGINFLRSPLFGFDSPLPSHLIMGMFGGHFSIVIGYDQRRDLVAIFDVNHTYCTYLVDAKRLFSAVDTLDPLSNQSRGLIVTQIL</sequence>
<dbReference type="GO" id="GO:0016756">
    <property type="term" value="F:glutathione gamma-glutamylcysteinyltransferase activity"/>
    <property type="evidence" value="ECO:0007669"/>
    <property type="project" value="UniProtKB-EC"/>
</dbReference>
<comment type="caution">
    <text evidence="4">The sequence shown here is derived from an EMBL/GenBank/DDBJ whole genome shotgun (WGS) entry which is preliminary data.</text>
</comment>
<dbReference type="SUPFAM" id="SSF54001">
    <property type="entry name" value="Cysteine proteinases"/>
    <property type="match status" value="1"/>
</dbReference>
<protein>
    <recommendedName>
        <fullName evidence="1">glutathione gamma-glutamylcysteinyltransferase</fullName>
        <ecNumber evidence="1">2.3.2.15</ecNumber>
    </recommendedName>
</protein>
<name>A0AAD5Y8W9_9FUNG</name>
<proteinExistence type="predicted"/>
<dbReference type="InterPro" id="IPR038156">
    <property type="entry name" value="PCS_N_sf"/>
</dbReference>
<evidence type="ECO:0000259" key="3">
    <source>
        <dbReference type="Pfam" id="PF05023"/>
    </source>
</evidence>
<dbReference type="Gene3D" id="3.90.70.30">
    <property type="entry name" value="Phytochelatin synthase, N-terminal domain"/>
    <property type="match status" value="1"/>
</dbReference>
<dbReference type="InterPro" id="IPR007719">
    <property type="entry name" value="PCS_N"/>
</dbReference>
<gene>
    <name evidence="4" type="ORF">HK103_003776</name>
</gene>
<dbReference type="AlphaFoldDB" id="A0AAD5Y8W9"/>
<dbReference type="EMBL" id="JADGKB010000029">
    <property type="protein sequence ID" value="KAJ3258295.1"/>
    <property type="molecule type" value="Genomic_DNA"/>
</dbReference>
<dbReference type="EC" id="2.3.2.15" evidence="1"/>
<dbReference type="GO" id="GO:0010038">
    <property type="term" value="P:response to metal ion"/>
    <property type="evidence" value="ECO:0007669"/>
    <property type="project" value="InterPro"/>
</dbReference>
<feature type="domain" description="Peptidase C83" evidence="3">
    <location>
        <begin position="164"/>
        <end position="217"/>
    </location>
</feature>
<dbReference type="InterPro" id="IPR038765">
    <property type="entry name" value="Papain-like_cys_pep_sf"/>
</dbReference>
<dbReference type="Proteomes" id="UP001210925">
    <property type="component" value="Unassembled WGS sequence"/>
</dbReference>
<organism evidence="4 5">
    <name type="scientific">Boothiomyces macroporosus</name>
    <dbReference type="NCBI Taxonomy" id="261099"/>
    <lineage>
        <taxon>Eukaryota</taxon>
        <taxon>Fungi</taxon>
        <taxon>Fungi incertae sedis</taxon>
        <taxon>Chytridiomycota</taxon>
        <taxon>Chytridiomycota incertae sedis</taxon>
        <taxon>Chytridiomycetes</taxon>
        <taxon>Rhizophydiales</taxon>
        <taxon>Terramycetaceae</taxon>
        <taxon>Boothiomyces</taxon>
    </lineage>
</organism>
<evidence type="ECO:0000256" key="1">
    <source>
        <dbReference type="ARBA" id="ARBA00012468"/>
    </source>
</evidence>